<gene>
    <name evidence="8" type="ORF">GQF01_15625</name>
</gene>
<evidence type="ECO:0000259" key="7">
    <source>
        <dbReference type="Pfam" id="PF13439"/>
    </source>
</evidence>
<dbReference type="InterPro" id="IPR040042">
    <property type="entry name" value="Branching_enz_MT3115-like"/>
</dbReference>
<dbReference type="CDD" id="cd03801">
    <property type="entry name" value="GT4_PimA-like"/>
    <property type="match status" value="1"/>
</dbReference>
<dbReference type="Gene3D" id="3.20.110.10">
    <property type="entry name" value="Glycoside hydrolase 38, N terminal domain"/>
    <property type="match status" value="1"/>
</dbReference>
<evidence type="ECO:0000313" key="8">
    <source>
        <dbReference type="EMBL" id="MZQ83542.1"/>
    </source>
</evidence>
<name>A0A6L8V1F4_9BACL</name>
<keyword evidence="9" id="KW-1185">Reference proteome</keyword>
<feature type="domain" description="Glycosyltransferase subfamily 4-like N-terminal" evidence="7">
    <location>
        <begin position="563"/>
        <end position="735"/>
    </location>
</feature>
<proteinExistence type="inferred from homology"/>
<dbReference type="RefSeq" id="WP_161407701.1">
    <property type="nucleotide sequence ID" value="NZ_WTUZ01000020.1"/>
</dbReference>
<dbReference type="AlphaFoldDB" id="A0A6L8V1F4"/>
<dbReference type="PANTHER" id="PTHR41695:SF1">
    <property type="entry name" value="1,4-ALPHA-GLUCAN BRANCHING ENZYME TK1436"/>
    <property type="match status" value="1"/>
</dbReference>
<dbReference type="InterPro" id="IPR001296">
    <property type="entry name" value="Glyco_trans_1"/>
</dbReference>
<dbReference type="InterPro" id="IPR011330">
    <property type="entry name" value="Glyco_hydro/deAcase_b/a-brl"/>
</dbReference>
<dbReference type="SUPFAM" id="SSF88688">
    <property type="entry name" value="Families 57/38 glycoside transferase middle domain"/>
    <property type="match status" value="1"/>
</dbReference>
<protein>
    <submittedName>
        <fullName evidence="8">DUF1957 domain-containing protein</fullName>
    </submittedName>
</protein>
<dbReference type="InterPro" id="IPR028995">
    <property type="entry name" value="Glyco_hydro_57/38_cen_sf"/>
</dbReference>
<dbReference type="InterPro" id="IPR027291">
    <property type="entry name" value="Glyco_hydro_38_N_sf"/>
</dbReference>
<dbReference type="GO" id="GO:0003844">
    <property type="term" value="F:1,4-alpha-glucan branching enzyme activity"/>
    <property type="evidence" value="ECO:0007669"/>
    <property type="project" value="InterPro"/>
</dbReference>
<dbReference type="Proteomes" id="UP000481087">
    <property type="component" value="Unassembled WGS sequence"/>
</dbReference>
<dbReference type="GO" id="GO:0030979">
    <property type="term" value="P:alpha-glucan biosynthetic process"/>
    <property type="evidence" value="ECO:0007669"/>
    <property type="project" value="InterPro"/>
</dbReference>
<comment type="caution">
    <text evidence="8">The sequence shown here is derived from an EMBL/GenBank/DDBJ whole genome shotgun (WGS) entry which is preliminary data.</text>
</comment>
<keyword evidence="2 3" id="KW-0119">Carbohydrate metabolism</keyword>
<dbReference type="Pfam" id="PF00534">
    <property type="entry name" value="Glycos_transf_1"/>
    <property type="match status" value="1"/>
</dbReference>
<dbReference type="EMBL" id="WTUZ01000020">
    <property type="protein sequence ID" value="MZQ83542.1"/>
    <property type="molecule type" value="Genomic_DNA"/>
</dbReference>
<dbReference type="SUPFAM" id="SSF53756">
    <property type="entry name" value="UDP-Glycosyltransferase/glycogen phosphorylase"/>
    <property type="match status" value="1"/>
</dbReference>
<evidence type="ECO:0000256" key="2">
    <source>
        <dbReference type="ARBA" id="ARBA00023277"/>
    </source>
</evidence>
<dbReference type="SUPFAM" id="SSF88713">
    <property type="entry name" value="Glycoside hydrolase/deacetylase"/>
    <property type="match status" value="1"/>
</dbReference>
<feature type="domain" description="Glycoside hydrolase family 57 N-terminal" evidence="5">
    <location>
        <begin position="16"/>
        <end position="385"/>
    </location>
</feature>
<accession>A0A6L8V1F4</accession>
<evidence type="ECO:0000256" key="3">
    <source>
        <dbReference type="RuleBase" id="RU361196"/>
    </source>
</evidence>
<dbReference type="InterPro" id="IPR028098">
    <property type="entry name" value="Glyco_trans_4-like_N"/>
</dbReference>
<evidence type="ECO:0000259" key="6">
    <source>
        <dbReference type="Pfam" id="PF09210"/>
    </source>
</evidence>
<dbReference type="GO" id="GO:0005576">
    <property type="term" value="C:extracellular region"/>
    <property type="evidence" value="ECO:0007669"/>
    <property type="project" value="TreeGrafter"/>
</dbReference>
<dbReference type="InterPro" id="IPR004300">
    <property type="entry name" value="Glyco_hydro_57_N"/>
</dbReference>
<dbReference type="Gene3D" id="1.20.1430.10">
    <property type="entry name" value="Families 57/38 glycoside transferase, middle domain"/>
    <property type="match status" value="1"/>
</dbReference>
<reference evidence="8 9" key="1">
    <citation type="submission" date="2019-12" db="EMBL/GenBank/DDBJ databases">
        <title>Paenibacillus sp. nov. sp. isolated from soil.</title>
        <authorList>
            <person name="Kim J."/>
            <person name="Jeong S.E."/>
            <person name="Jung H.S."/>
            <person name="Jeon C.O."/>
        </authorList>
    </citation>
    <scope>NUCLEOTIDE SEQUENCE [LARGE SCALE GENOMIC DNA]</scope>
    <source>
        <strain evidence="8 9">5J-6</strain>
    </source>
</reference>
<dbReference type="Gene3D" id="3.40.50.2000">
    <property type="entry name" value="Glycogen Phosphorylase B"/>
    <property type="match status" value="2"/>
</dbReference>
<feature type="domain" description="Glycosyl transferase family 1" evidence="4">
    <location>
        <begin position="744"/>
        <end position="909"/>
    </location>
</feature>
<evidence type="ECO:0000259" key="4">
    <source>
        <dbReference type="Pfam" id="PF00534"/>
    </source>
</evidence>
<dbReference type="Pfam" id="PF09210">
    <property type="entry name" value="BE_C"/>
    <property type="match status" value="1"/>
</dbReference>
<feature type="domain" description="1,4-alpha-glucan branching enzyme C-terminal" evidence="6">
    <location>
        <begin position="413"/>
        <end position="520"/>
    </location>
</feature>
<evidence type="ECO:0000313" key="9">
    <source>
        <dbReference type="Proteomes" id="UP000481087"/>
    </source>
</evidence>
<comment type="similarity">
    <text evidence="1 3">Belongs to the glycosyl hydrolase 57 family.</text>
</comment>
<dbReference type="Pfam" id="PF03065">
    <property type="entry name" value="Glyco_hydro_57"/>
    <property type="match status" value="1"/>
</dbReference>
<dbReference type="InterPro" id="IPR015293">
    <property type="entry name" value="BE_C"/>
</dbReference>
<organism evidence="8 9">
    <name type="scientific">Paenibacillus silvestris</name>
    <dbReference type="NCBI Taxonomy" id="2606219"/>
    <lineage>
        <taxon>Bacteria</taxon>
        <taxon>Bacillati</taxon>
        <taxon>Bacillota</taxon>
        <taxon>Bacilli</taxon>
        <taxon>Bacillales</taxon>
        <taxon>Paenibacillaceae</taxon>
        <taxon>Paenibacillus</taxon>
    </lineage>
</organism>
<evidence type="ECO:0000259" key="5">
    <source>
        <dbReference type="Pfam" id="PF03065"/>
    </source>
</evidence>
<sequence length="944" mass="108469">MINRMKSKPEIKGYFALVLHAHLPYFSYQGPDMALEERWFFEAMTETYLPLLDVMHRLTQDQIDFRLTLSITSTLLSLLSDPFWQANYRARLQEHMALADSEQVRLQQDPVLLPVAKQYALRLHKLQNLYESYNENVIVALKHFQTLGHLEIITSAATHAYLPLLQTEESLRAQILTAVKDFERYFDHKPRGFWLPECGYTPGIERILNEAGLQYVFTDATAVAFASPHPVRERLAPLMTSPGGVTAFPCDLASVHQICSPEDGYCSDFLYRDYYSGNGSDFKYDRNTSKGRLKMPYHPALALEKAEEHADDFLKHRQKQIQQGHRWLDRKPIIVSSYQAELFGHWWYEGPHFLEQLCRKMFLDQMAVKMITPSEYLHEYPAAGISELNPSSAGRNHNSETWLQASNDWIYRHLHEAEGRMIQLAANQERYIRSDKANADTFKRALNQAARELMLAQSSDWPFMMDTATYADYASRRIKNHLGRFHQLCDQLVHHQIDEDFLAALEKLDHCLPDVEHQVFRSTSLLAPVPIIPSKSEWETLLEETKQHPNVFMLAWEYPPKQVGGLSKAVHELSETLASRGEIVHVITTSYDGVPAFEMKNGVYVHRLPVQHSGDTSFYHWTFEMNLAMTDHLVKWKENGGRIDLLHAHDWMVFHTAREIKKSYDIPLIATIHATEWGRNQGHLDSDLQRKIHQLEWKLTYEANAVFVCSSYMKEEVVRIFNLPKDKVAVHPNGIQIPPSTSKETRKRPPYITKQDKVIFYIGRLVYEKGVHTLLHAMPGILSHVPQAKLIIAGSGPMEHELRSLAAHLGDRVLFTGFIDDNYRVQLYQYANVCVIPSLYEPFGIVALEAMASRRPLVISDTGGLAEIIRHGVDGYKALPGHVDSLSWHITEMLLHPKLAAKMADSAYQLLQNNYQWSHIAAQIQEDYRKLTNHLSHIPVTAKS</sequence>
<dbReference type="Pfam" id="PF13439">
    <property type="entry name" value="Glyco_transf_4"/>
    <property type="match status" value="1"/>
</dbReference>
<dbReference type="InterPro" id="IPR037090">
    <property type="entry name" value="57_glycoside_trans_central"/>
</dbReference>
<dbReference type="PANTHER" id="PTHR41695">
    <property type="entry name" value="1,4-ALPHA-GLUCAN BRANCHING ENZYME RV3031-RELATED"/>
    <property type="match status" value="1"/>
</dbReference>
<evidence type="ECO:0000256" key="1">
    <source>
        <dbReference type="ARBA" id="ARBA00006821"/>
    </source>
</evidence>